<organism evidence="2 3">
    <name type="scientific">Marasmiellus scandens</name>
    <dbReference type="NCBI Taxonomy" id="2682957"/>
    <lineage>
        <taxon>Eukaryota</taxon>
        <taxon>Fungi</taxon>
        <taxon>Dikarya</taxon>
        <taxon>Basidiomycota</taxon>
        <taxon>Agaricomycotina</taxon>
        <taxon>Agaricomycetes</taxon>
        <taxon>Agaricomycetidae</taxon>
        <taxon>Agaricales</taxon>
        <taxon>Marasmiineae</taxon>
        <taxon>Omphalotaceae</taxon>
        <taxon>Marasmiellus</taxon>
    </lineage>
</organism>
<reference evidence="2 3" key="1">
    <citation type="submission" date="2024-01" db="EMBL/GenBank/DDBJ databases">
        <title>A draft genome for the cacao thread blight pathogen Marasmiellus scandens.</title>
        <authorList>
            <person name="Baruah I.K."/>
            <person name="Leung J."/>
            <person name="Bukari Y."/>
            <person name="Amoako-Attah I."/>
            <person name="Meinhardt L.W."/>
            <person name="Bailey B.A."/>
            <person name="Cohen S.P."/>
        </authorList>
    </citation>
    <scope>NUCLEOTIDE SEQUENCE [LARGE SCALE GENOMIC DNA]</scope>
    <source>
        <strain evidence="2 3">GH-19</strain>
    </source>
</reference>
<sequence length="678" mass="77309">MRLLNTDSYEVKEFYHDVNIPKYAILSHTWTDEEVTFQDIQKPEIAGEKQTGWRKLKKACAHAQMYDFEWIWIDSCCINKESSAELSEAINSMYRYYLDAEVCYVYLSDVPPQENPRDVASAFRRSVWFERGWTLQELLAPTWVVFLDNSWSKIGTKWSLRDAISAITTIPCAVLEDGDVNKYSIAQRMSWAALRKTTRAEDQAYCLMGLFGVNMPPIYGEGGAKAFMRLQQEIIKISDDRSVFAWIASTGDGEETRGLLARSPYEFRASGDVGLSESDSFGAKSSFTFNNNGWHIHFLLKPVKSDHNIFLGFLDCRSERDDKYLSIYLQKETNGGYLRCFPSQLHLNSSSPAIEYLQEVVVKEKQLAQAQRRLTPIHCLALSPHIISLTERCTEQKQLSWHSSHYCKPNADSKIVHPIKENLVYRIRTVDSEENFSVAINRSVATAYPTFRLITEATTPHILEVMENSPRHFEAFDHQVYSDSMLSPLRNGGAIALNVTITGKDPQLEIGYLAPRDPDIPTSLVVSSNLGFLAPNEIHYDHDLFTLDAVYPPDYFQIKYGEKTYVSVSDQVSFRVLTYKPRAPRHKAVIFVAFGFHENNLWTDTVVLGTSDSIVSEEEIWRSYLDSGSRAASRLQYRESTSVGYSYGRLTIAIKKRRDLQLGTHFLCVENGHTSDES</sequence>
<dbReference type="Proteomes" id="UP001498398">
    <property type="component" value="Unassembled WGS sequence"/>
</dbReference>
<evidence type="ECO:0000313" key="3">
    <source>
        <dbReference type="Proteomes" id="UP001498398"/>
    </source>
</evidence>
<comment type="caution">
    <text evidence="2">The sequence shown here is derived from an EMBL/GenBank/DDBJ whole genome shotgun (WGS) entry which is preliminary data.</text>
</comment>
<feature type="domain" description="Heterokaryon incompatibility" evidence="1">
    <location>
        <begin position="23"/>
        <end position="110"/>
    </location>
</feature>
<dbReference type="PANTHER" id="PTHR10622">
    <property type="entry name" value="HET DOMAIN-CONTAINING PROTEIN"/>
    <property type="match status" value="1"/>
</dbReference>
<dbReference type="EMBL" id="JBANRG010000014">
    <property type="protein sequence ID" value="KAK7461073.1"/>
    <property type="molecule type" value="Genomic_DNA"/>
</dbReference>
<name>A0ABR1JIY6_9AGAR</name>
<accession>A0ABR1JIY6</accession>
<protein>
    <recommendedName>
        <fullName evidence="1">Heterokaryon incompatibility domain-containing protein</fullName>
    </recommendedName>
</protein>
<proteinExistence type="predicted"/>
<dbReference type="PANTHER" id="PTHR10622:SF10">
    <property type="entry name" value="HET DOMAIN-CONTAINING PROTEIN"/>
    <property type="match status" value="1"/>
</dbReference>
<evidence type="ECO:0000313" key="2">
    <source>
        <dbReference type="EMBL" id="KAK7461073.1"/>
    </source>
</evidence>
<evidence type="ECO:0000259" key="1">
    <source>
        <dbReference type="Pfam" id="PF06985"/>
    </source>
</evidence>
<dbReference type="InterPro" id="IPR010730">
    <property type="entry name" value="HET"/>
</dbReference>
<gene>
    <name evidence="2" type="ORF">VKT23_009002</name>
</gene>
<dbReference type="Pfam" id="PF06985">
    <property type="entry name" value="HET"/>
    <property type="match status" value="1"/>
</dbReference>
<keyword evidence="3" id="KW-1185">Reference proteome</keyword>